<dbReference type="RefSeq" id="WP_283925268.1">
    <property type="nucleotide sequence ID" value="NZ_CP126084.1"/>
</dbReference>
<accession>A0AA95I2V4</accession>
<feature type="transmembrane region" description="Helical" evidence="1">
    <location>
        <begin position="12"/>
        <end position="35"/>
    </location>
</feature>
<dbReference type="AlphaFoldDB" id="A0AA95I2V4"/>
<dbReference type="EMBL" id="CP126084">
    <property type="protein sequence ID" value="WHX47776.1"/>
    <property type="molecule type" value="Genomic_DNA"/>
</dbReference>
<keyword evidence="1" id="KW-0472">Membrane</keyword>
<proteinExistence type="predicted"/>
<gene>
    <name evidence="2" type="ORF">QNH46_16710</name>
</gene>
<name>A0AA95I2V4_9BACL</name>
<dbReference type="KEGG" id="pwn:QNH46_16710"/>
<reference evidence="2" key="1">
    <citation type="submission" date="2023-05" db="EMBL/GenBank/DDBJ databases">
        <title>Comparative genomics of Bacillaceae isolates and their secondary metabolite potential.</title>
        <authorList>
            <person name="Song L."/>
            <person name="Nielsen L.J."/>
            <person name="Mohite O."/>
            <person name="Xu X."/>
            <person name="Weber T."/>
            <person name="Kovacs A.T."/>
        </authorList>
    </citation>
    <scope>NUCLEOTIDE SEQUENCE</scope>
    <source>
        <strain evidence="2">B2_4</strain>
    </source>
</reference>
<keyword evidence="1" id="KW-0812">Transmembrane</keyword>
<keyword evidence="1" id="KW-1133">Transmembrane helix</keyword>
<dbReference type="Proteomes" id="UP001177943">
    <property type="component" value="Chromosome"/>
</dbReference>
<evidence type="ECO:0000313" key="2">
    <source>
        <dbReference type="EMBL" id="WHX47776.1"/>
    </source>
</evidence>
<organism evidence="2 3">
    <name type="scientific">Paenibacillus woosongensis</name>
    <dbReference type="NCBI Taxonomy" id="307580"/>
    <lineage>
        <taxon>Bacteria</taxon>
        <taxon>Bacillati</taxon>
        <taxon>Bacillota</taxon>
        <taxon>Bacilli</taxon>
        <taxon>Bacillales</taxon>
        <taxon>Paenibacillaceae</taxon>
        <taxon>Paenibacillus</taxon>
    </lineage>
</organism>
<evidence type="ECO:0000313" key="3">
    <source>
        <dbReference type="Proteomes" id="UP001177943"/>
    </source>
</evidence>
<evidence type="ECO:0000256" key="1">
    <source>
        <dbReference type="SAM" id="Phobius"/>
    </source>
</evidence>
<protein>
    <submittedName>
        <fullName evidence="2">Uncharacterized protein</fullName>
    </submittedName>
</protein>
<sequence length="70" mass="8153">MRLWGRKFTSIFVKFSASFILVGLIPLFALSLFSVNTFTGYVERYTIGNLQQMVLYMSYNHLTNTTRYPS</sequence>